<accession>A0ACC1D4Q9</accession>
<sequence length="133" mass="15424">MVLLAPSVAALRKMLAVCETYALSHGLVYNVKKTEYMVFKAGAKCPLFVPPLLLNRTQINRVKKFKYLGHWVTEVQDDNVDMDRERRALSVRANMLARRFARCTETVKITLFKAYCTSLYSASLLFKYTHRWL</sequence>
<reference evidence="1 2" key="1">
    <citation type="journal article" date="2021" name="Front. Genet.">
        <title>Chromosome-Level Genome Assembly Reveals Significant Gene Expansion in the Toll and IMD Signaling Pathways of Dendrolimus kikuchii.</title>
        <authorList>
            <person name="Zhou J."/>
            <person name="Wu P."/>
            <person name="Xiong Z."/>
            <person name="Liu N."/>
            <person name="Zhao N."/>
            <person name="Ji M."/>
            <person name="Qiu Y."/>
            <person name="Yang B."/>
        </authorList>
    </citation>
    <scope>NUCLEOTIDE SEQUENCE [LARGE SCALE GENOMIC DNA]</scope>
    <source>
        <strain evidence="1">Ann1</strain>
    </source>
</reference>
<evidence type="ECO:0000313" key="1">
    <source>
        <dbReference type="EMBL" id="KAJ0178845.1"/>
    </source>
</evidence>
<organism evidence="1 2">
    <name type="scientific">Dendrolimus kikuchii</name>
    <dbReference type="NCBI Taxonomy" id="765133"/>
    <lineage>
        <taxon>Eukaryota</taxon>
        <taxon>Metazoa</taxon>
        <taxon>Ecdysozoa</taxon>
        <taxon>Arthropoda</taxon>
        <taxon>Hexapoda</taxon>
        <taxon>Insecta</taxon>
        <taxon>Pterygota</taxon>
        <taxon>Neoptera</taxon>
        <taxon>Endopterygota</taxon>
        <taxon>Lepidoptera</taxon>
        <taxon>Glossata</taxon>
        <taxon>Ditrysia</taxon>
        <taxon>Bombycoidea</taxon>
        <taxon>Lasiocampidae</taxon>
        <taxon>Dendrolimus</taxon>
    </lineage>
</organism>
<protein>
    <submittedName>
        <fullName evidence="1">Uncharacterized protein</fullName>
    </submittedName>
</protein>
<comment type="caution">
    <text evidence="1">The sequence shown here is derived from an EMBL/GenBank/DDBJ whole genome shotgun (WGS) entry which is preliminary data.</text>
</comment>
<gene>
    <name evidence="1" type="ORF">K1T71_005620</name>
</gene>
<evidence type="ECO:0000313" key="2">
    <source>
        <dbReference type="Proteomes" id="UP000824533"/>
    </source>
</evidence>
<name>A0ACC1D4Q9_9NEOP</name>
<dbReference type="Proteomes" id="UP000824533">
    <property type="component" value="Linkage Group LG09"/>
</dbReference>
<dbReference type="EMBL" id="CM034395">
    <property type="protein sequence ID" value="KAJ0178845.1"/>
    <property type="molecule type" value="Genomic_DNA"/>
</dbReference>
<proteinExistence type="predicted"/>
<keyword evidence="2" id="KW-1185">Reference proteome</keyword>